<protein>
    <submittedName>
        <fullName evidence="1">DUF2332 family protein</fullName>
    </submittedName>
</protein>
<keyword evidence="2" id="KW-1185">Reference proteome</keyword>
<accession>A0A6N7Z818</accession>
<dbReference type="AlphaFoldDB" id="A0A6N7Z818"/>
<dbReference type="InterPro" id="IPR011200">
    <property type="entry name" value="UCP012608"/>
</dbReference>
<reference evidence="1 2" key="1">
    <citation type="submission" date="2019-11" db="EMBL/GenBank/DDBJ databases">
        <title>Draft genome of Amycolatopsis RM579.</title>
        <authorList>
            <person name="Duangmal K."/>
            <person name="Mingma R."/>
        </authorList>
    </citation>
    <scope>NUCLEOTIDE SEQUENCE [LARGE SCALE GENOMIC DNA]</scope>
    <source>
        <strain evidence="1 2">RM579</strain>
    </source>
</reference>
<dbReference type="RefSeq" id="WP_208024551.1">
    <property type="nucleotide sequence ID" value="NZ_WMBA01000049.1"/>
</dbReference>
<name>A0A6N7Z818_9PSEU</name>
<dbReference type="EMBL" id="WMBA01000049">
    <property type="protein sequence ID" value="MTD57460.1"/>
    <property type="molecule type" value="Genomic_DNA"/>
</dbReference>
<gene>
    <name evidence="1" type="ORF">GKO32_26320</name>
</gene>
<evidence type="ECO:0000313" key="2">
    <source>
        <dbReference type="Proteomes" id="UP000440096"/>
    </source>
</evidence>
<proteinExistence type="predicted"/>
<organism evidence="1 2">
    <name type="scientific">Amycolatopsis pithecellobii</name>
    <dbReference type="NCBI Taxonomy" id="664692"/>
    <lineage>
        <taxon>Bacteria</taxon>
        <taxon>Bacillati</taxon>
        <taxon>Actinomycetota</taxon>
        <taxon>Actinomycetes</taxon>
        <taxon>Pseudonocardiales</taxon>
        <taxon>Pseudonocardiaceae</taxon>
        <taxon>Amycolatopsis</taxon>
    </lineage>
</organism>
<evidence type="ECO:0000313" key="1">
    <source>
        <dbReference type="EMBL" id="MTD57460.1"/>
    </source>
</evidence>
<dbReference type="Pfam" id="PF10094">
    <property type="entry name" value="DUF2332"/>
    <property type="match status" value="1"/>
</dbReference>
<sequence length="314" mass="34887">MTEAISRLYRRFGEIDTRERSPVYSDISLRVAEDPEILAFLATLTPAKYQPNLLYGAVQYLCGPIPDWASFRRWFTERTGEIRDVMLARTTQTNEPARCATLLPALASLPQPLALLEVGASAGLCLLPDRYGYDYGRALIPGELMLPCKVDHATPLPSRVPEIAWRAGLDLNPLDVADPDDCAWLEALIWPGEEERIPRLRAALEIARRDPPPVHRGDLRADFLALAAKAPRDATLVVFHTAVMMYVRDRSDRDAFAAAVAESGAVWLSNEALPVTPGFPAEHEVVVSRDGFVLTRDRAPIALTDPHGTWVEWL</sequence>
<dbReference type="Proteomes" id="UP000440096">
    <property type="component" value="Unassembled WGS sequence"/>
</dbReference>
<comment type="caution">
    <text evidence="1">The sequence shown here is derived from an EMBL/GenBank/DDBJ whole genome shotgun (WGS) entry which is preliminary data.</text>
</comment>